<comment type="catalytic activity">
    <reaction evidence="10">
        <text>L-lysine(out) + L-arginine(in) = L-lysine(in) + L-arginine(out)</text>
        <dbReference type="Rhea" id="RHEA:70827"/>
        <dbReference type="ChEBI" id="CHEBI:32551"/>
        <dbReference type="ChEBI" id="CHEBI:32682"/>
    </reaction>
    <physiologicalReaction direction="left-to-right" evidence="10">
        <dbReference type="Rhea" id="RHEA:70828"/>
    </physiologicalReaction>
</comment>
<keyword evidence="9" id="KW-1015">Disulfide bond</keyword>
<dbReference type="InterPro" id="IPR050598">
    <property type="entry name" value="AminoAcid_Transporter"/>
</dbReference>
<evidence type="ECO:0000256" key="8">
    <source>
        <dbReference type="ARBA" id="ARBA00023136"/>
    </source>
</evidence>
<comment type="catalytic activity">
    <reaction evidence="13">
        <text>L-cysteine(out) + L-arginine(in) = L-cysteine(in) + L-arginine(out)</text>
        <dbReference type="Rhea" id="RHEA:71071"/>
        <dbReference type="ChEBI" id="CHEBI:32682"/>
        <dbReference type="ChEBI" id="CHEBI:35235"/>
    </reaction>
    <physiologicalReaction direction="left-to-right" evidence="13">
        <dbReference type="Rhea" id="RHEA:71072"/>
    </physiologicalReaction>
</comment>
<evidence type="ECO:0000256" key="11">
    <source>
        <dbReference type="ARBA" id="ARBA00051814"/>
    </source>
</evidence>
<dbReference type="PIRSF" id="PIRSF006060">
    <property type="entry name" value="AA_transporter"/>
    <property type="match status" value="1"/>
</dbReference>
<dbReference type="Pfam" id="PF13520">
    <property type="entry name" value="AA_permease_2"/>
    <property type="match status" value="1"/>
</dbReference>
<feature type="transmembrane region" description="Helical" evidence="20">
    <location>
        <begin position="102"/>
        <end position="124"/>
    </location>
</feature>
<reference evidence="21" key="1">
    <citation type="journal article" date="2014" name="PLoS ONE">
        <title>Transcriptome-Based Identification of ABC Transporters in the Western Tarnished Plant Bug Lygus hesperus.</title>
        <authorList>
            <person name="Hull J.J."/>
            <person name="Chaney K."/>
            <person name="Geib S.M."/>
            <person name="Fabrick J.A."/>
            <person name="Brent C.S."/>
            <person name="Walsh D."/>
            <person name="Lavine L.C."/>
        </authorList>
    </citation>
    <scope>NUCLEOTIDE SEQUENCE</scope>
</reference>
<feature type="transmembrane region" description="Helical" evidence="20">
    <location>
        <begin position="153"/>
        <end position="170"/>
    </location>
</feature>
<keyword evidence="6 20" id="KW-0812">Transmembrane</keyword>
<evidence type="ECO:0000256" key="13">
    <source>
        <dbReference type="ARBA" id="ARBA00052179"/>
    </source>
</evidence>
<gene>
    <name evidence="21" type="primary">SLC7A9_0</name>
    <name evidence="22" type="synonym">SLC7A9_1</name>
    <name evidence="21" type="ORF">CM83_41025</name>
    <name evidence="22" type="ORF">CM83_41026</name>
</gene>
<evidence type="ECO:0000256" key="20">
    <source>
        <dbReference type="SAM" id="Phobius"/>
    </source>
</evidence>
<organism evidence="21">
    <name type="scientific">Lygus hesperus</name>
    <name type="common">Western plant bug</name>
    <dbReference type="NCBI Taxonomy" id="30085"/>
    <lineage>
        <taxon>Eukaryota</taxon>
        <taxon>Metazoa</taxon>
        <taxon>Ecdysozoa</taxon>
        <taxon>Arthropoda</taxon>
        <taxon>Hexapoda</taxon>
        <taxon>Insecta</taxon>
        <taxon>Pterygota</taxon>
        <taxon>Neoptera</taxon>
        <taxon>Paraneoptera</taxon>
        <taxon>Hemiptera</taxon>
        <taxon>Heteroptera</taxon>
        <taxon>Panheteroptera</taxon>
        <taxon>Cimicomorpha</taxon>
        <taxon>Miridae</taxon>
        <taxon>Mirini</taxon>
        <taxon>Lygus</taxon>
    </lineage>
</organism>
<evidence type="ECO:0000256" key="4">
    <source>
        <dbReference type="ARBA" id="ARBA00022475"/>
    </source>
</evidence>
<dbReference type="PANTHER" id="PTHR11785:SF514">
    <property type="entry name" value="B(0,+)-TYPE AMINO ACID TRANSPORTER 1-LIKE PROTEIN"/>
    <property type="match status" value="1"/>
</dbReference>
<dbReference type="FunFam" id="1.20.1740.10:FF:000015">
    <property type="entry name" value="B(0,+)-type amino acid transporter 1"/>
    <property type="match status" value="1"/>
</dbReference>
<evidence type="ECO:0000256" key="14">
    <source>
        <dbReference type="ARBA" id="ARBA00052732"/>
    </source>
</evidence>
<accession>A0A0A9ZD36</accession>
<evidence type="ECO:0000256" key="9">
    <source>
        <dbReference type="ARBA" id="ARBA00023157"/>
    </source>
</evidence>
<sequence>MDSSTPLSPDGTAETKTISESVSFLSEEKSGELQKNGIAHSSSIDAQKKSEEEKGKSDDGAPVVMLRRELGLLSAVGLIVSVMIGSGIFVSPKRVLENSGSVSLCLILWASCGLISYIGALAFAELSTVVQASGAEYACFQAAFTNHPRIHRFLAQLPSFTYIWVIVLLVRPAEVAILVLAFSEYLYTPIIDLLGLYLSPWREYFLKKLIALLAISLITFINIMSVKLFVKIQNVISCLKIIACLCVIGGGMYGLIVGRTEHISRGFEGTKTNVKDLVLAFYNGLWAFDGWTSVTVVTEEIKNPNKNIPRSISIGVPLITCLYFMMNVAYMTILSYDEIVSAPAVATLFAEKLFGPVAFLIPLAVALSSFGCGLSVQFGVSRLCFAAGRAGHMLQSLSFIHVRRLTPSPAVILQGVLSFAFILIGQINELIEFVSFLIWIFYGLAMVALLVLRKTKADVPRPYKVPTIIPIFILIIAVVLAVIPLILSPAPQYLGAIGFILVGIVVFYVCVYKNRCPSFMDKFTRFIQCLCQVVPAEKTANRDN</sequence>
<evidence type="ECO:0000313" key="21">
    <source>
        <dbReference type="EMBL" id="JAG43142.1"/>
    </source>
</evidence>
<keyword evidence="7 20" id="KW-1133">Transmembrane helix</keyword>
<evidence type="ECO:0000256" key="15">
    <source>
        <dbReference type="ARBA" id="ARBA00074336"/>
    </source>
</evidence>
<evidence type="ECO:0000256" key="18">
    <source>
        <dbReference type="ARBA" id="ARBA00093193"/>
    </source>
</evidence>
<evidence type="ECO:0000256" key="6">
    <source>
        <dbReference type="ARBA" id="ARBA00022692"/>
    </source>
</evidence>
<feature type="transmembrane region" description="Helical" evidence="20">
    <location>
        <begin position="433"/>
        <end position="453"/>
    </location>
</feature>
<feature type="transmembrane region" description="Helical" evidence="20">
    <location>
        <begin position="70"/>
        <end position="90"/>
    </location>
</feature>
<evidence type="ECO:0000256" key="2">
    <source>
        <dbReference type="ARBA" id="ARBA00009523"/>
    </source>
</evidence>
<feature type="transmembrane region" description="Helical" evidence="20">
    <location>
        <begin position="493"/>
        <end position="512"/>
    </location>
</feature>
<reference evidence="21" key="2">
    <citation type="submission" date="2014-07" db="EMBL/GenBank/DDBJ databases">
        <authorList>
            <person name="Hull J."/>
        </authorList>
    </citation>
    <scope>NUCLEOTIDE SEQUENCE</scope>
</reference>
<dbReference type="EMBL" id="GBHO01000461">
    <property type="protein sequence ID" value="JAG43143.1"/>
    <property type="molecule type" value="Transcribed_RNA"/>
</dbReference>
<feature type="transmembrane region" description="Helical" evidence="20">
    <location>
        <begin position="465"/>
        <end position="487"/>
    </location>
</feature>
<protein>
    <recommendedName>
        <fullName evidence="15">b(0,+)-type amino acid transporter 1</fullName>
    </recommendedName>
    <alternativeName>
        <fullName evidence="16">Glycoprotein-associated amino acid transporter b0,+AT1</fullName>
    </alternativeName>
    <alternativeName>
        <fullName evidence="17">Solute carrier family 7 member 9</fullName>
    </alternativeName>
</protein>
<keyword evidence="3" id="KW-0813">Transport</keyword>
<feature type="transmembrane region" description="Helical" evidence="20">
    <location>
        <begin position="209"/>
        <end position="230"/>
    </location>
</feature>
<evidence type="ECO:0000256" key="10">
    <source>
        <dbReference type="ARBA" id="ARBA00051323"/>
    </source>
</evidence>
<evidence type="ECO:0000256" key="7">
    <source>
        <dbReference type="ARBA" id="ARBA00022989"/>
    </source>
</evidence>
<keyword evidence="8 20" id="KW-0472">Membrane</keyword>
<feature type="transmembrane region" description="Helical" evidence="20">
    <location>
        <begin position="177"/>
        <end position="197"/>
    </location>
</feature>
<keyword evidence="5" id="KW-0597">Phosphoprotein</keyword>
<dbReference type="EMBL" id="GBHO01000462">
    <property type="protein sequence ID" value="JAG43142.1"/>
    <property type="molecule type" value="Transcribed_RNA"/>
</dbReference>
<dbReference type="GO" id="GO:0015179">
    <property type="term" value="F:L-amino acid transmembrane transporter activity"/>
    <property type="evidence" value="ECO:0007669"/>
    <property type="project" value="TreeGrafter"/>
</dbReference>
<feature type="transmembrane region" description="Helical" evidence="20">
    <location>
        <begin position="310"/>
        <end position="333"/>
    </location>
</feature>
<feature type="transmembrane region" description="Helical" evidence="20">
    <location>
        <begin position="237"/>
        <end position="257"/>
    </location>
</feature>
<dbReference type="AlphaFoldDB" id="A0A0A9ZD36"/>
<comment type="similarity">
    <text evidence="2">Belongs to the amino acid-polyamine-organocation (APC) superfamily.</text>
</comment>
<evidence type="ECO:0000256" key="12">
    <source>
        <dbReference type="ARBA" id="ARBA00051835"/>
    </source>
</evidence>
<dbReference type="PANTHER" id="PTHR11785">
    <property type="entry name" value="AMINO ACID TRANSPORTER"/>
    <property type="match status" value="1"/>
</dbReference>
<feature type="transmembrane region" description="Helical" evidence="20">
    <location>
        <begin position="353"/>
        <end position="385"/>
    </location>
</feature>
<comment type="catalytic activity">
    <reaction evidence="18">
        <text>L-phenylalanine(out) + L-arginine(in) = L-phenylalanine(in) + L-arginine(out)</text>
        <dbReference type="Rhea" id="RHEA:71067"/>
        <dbReference type="ChEBI" id="CHEBI:32682"/>
        <dbReference type="ChEBI" id="CHEBI:58095"/>
    </reaction>
    <physiologicalReaction direction="left-to-right" evidence="18">
        <dbReference type="Rhea" id="RHEA:71068"/>
    </physiologicalReaction>
</comment>
<feature type="compositionally biased region" description="Basic and acidic residues" evidence="19">
    <location>
        <begin position="46"/>
        <end position="59"/>
    </location>
</feature>
<evidence type="ECO:0000256" key="5">
    <source>
        <dbReference type="ARBA" id="ARBA00022553"/>
    </source>
</evidence>
<name>A0A0A9ZD36_LYGHE</name>
<feature type="transmembrane region" description="Helical" evidence="20">
    <location>
        <begin position="405"/>
        <end position="427"/>
    </location>
</feature>
<dbReference type="GO" id="GO:0016324">
    <property type="term" value="C:apical plasma membrane"/>
    <property type="evidence" value="ECO:0007669"/>
    <property type="project" value="UniProtKB-SubCell"/>
</dbReference>
<evidence type="ECO:0000256" key="16">
    <source>
        <dbReference type="ARBA" id="ARBA00079910"/>
    </source>
</evidence>
<evidence type="ECO:0000256" key="3">
    <source>
        <dbReference type="ARBA" id="ARBA00022448"/>
    </source>
</evidence>
<comment type="subcellular location">
    <subcellularLocation>
        <location evidence="1">Apical cell membrane</location>
        <topology evidence="1">Multi-pass membrane protein</topology>
    </subcellularLocation>
</comment>
<evidence type="ECO:0000256" key="17">
    <source>
        <dbReference type="ARBA" id="ARBA00083296"/>
    </source>
</evidence>
<proteinExistence type="inferred from homology"/>
<feature type="region of interest" description="Disordered" evidence="19">
    <location>
        <begin position="24"/>
        <end position="60"/>
    </location>
</feature>
<dbReference type="InterPro" id="IPR002293">
    <property type="entry name" value="AA/rel_permease1"/>
</dbReference>
<evidence type="ECO:0000256" key="19">
    <source>
        <dbReference type="SAM" id="MobiDB-lite"/>
    </source>
</evidence>
<comment type="catalytic activity">
    <reaction evidence="11">
        <text>L-cystine(out) + L-arginine(in) = L-cystine(in) + L-arginine(out)</text>
        <dbReference type="Rhea" id="RHEA:71075"/>
        <dbReference type="ChEBI" id="CHEBI:32682"/>
        <dbReference type="ChEBI" id="CHEBI:35491"/>
    </reaction>
    <physiologicalReaction direction="left-to-right" evidence="11">
        <dbReference type="Rhea" id="RHEA:71076"/>
    </physiologicalReaction>
</comment>
<evidence type="ECO:0000313" key="22">
    <source>
        <dbReference type="EMBL" id="JAG43143.1"/>
    </source>
</evidence>
<keyword evidence="4" id="KW-1003">Cell membrane</keyword>
<feature type="transmembrane region" description="Helical" evidence="20">
    <location>
        <begin position="277"/>
        <end position="298"/>
    </location>
</feature>
<dbReference type="Gene3D" id="1.20.1740.10">
    <property type="entry name" value="Amino acid/polyamine transporter I"/>
    <property type="match status" value="1"/>
</dbReference>
<evidence type="ECO:0000256" key="1">
    <source>
        <dbReference type="ARBA" id="ARBA00004424"/>
    </source>
</evidence>
<comment type="catalytic activity">
    <reaction evidence="14">
        <text>L-leucine(out) + L-arginine(in) = L-leucine(in) + L-arginine(out)</text>
        <dbReference type="Rhea" id="RHEA:71059"/>
        <dbReference type="ChEBI" id="CHEBI:32682"/>
        <dbReference type="ChEBI" id="CHEBI:57427"/>
    </reaction>
    <physiologicalReaction direction="left-to-right" evidence="14">
        <dbReference type="Rhea" id="RHEA:71060"/>
    </physiologicalReaction>
</comment>
<comment type="catalytic activity">
    <reaction evidence="12">
        <text>L-histidine(out) + L-arginine(in) = L-histidine(in) + L-arginine(out)</text>
        <dbReference type="Rhea" id="RHEA:71063"/>
        <dbReference type="ChEBI" id="CHEBI:32682"/>
        <dbReference type="ChEBI" id="CHEBI:57595"/>
    </reaction>
    <physiologicalReaction direction="left-to-right" evidence="12">
        <dbReference type="Rhea" id="RHEA:71064"/>
    </physiologicalReaction>
</comment>